<reference evidence="2 3" key="1">
    <citation type="submission" date="2016-11" db="EMBL/GenBank/DDBJ databases">
        <title>Complete genome sequence of thermophilic cyanobacteria strain Synechococcus sp. PCC6715.</title>
        <authorList>
            <person name="Tang J."/>
            <person name="Daroch M."/>
            <person name="Liang Y."/>
            <person name="Jiang D."/>
            <person name="Shah M."/>
        </authorList>
    </citation>
    <scope>NUCLEOTIDE SEQUENCE [LARGE SCALE GENOMIC DNA]</scope>
    <source>
        <strain evidence="2 3">PCC 6715</strain>
    </source>
</reference>
<gene>
    <name evidence="2" type="ORF">BRW62_03830</name>
</gene>
<evidence type="ECO:0000256" key="1">
    <source>
        <dbReference type="SAM" id="Phobius"/>
    </source>
</evidence>
<dbReference type="AlphaFoldDB" id="A0A2D2Q0N1"/>
<proteinExistence type="predicted"/>
<evidence type="ECO:0000313" key="3">
    <source>
        <dbReference type="Proteomes" id="UP000231057"/>
    </source>
</evidence>
<sequence length="158" mass="18141">MTNPHASPDPDPPPIEGLDVKVVFIYYFAWVTAITAFTTSHVFHWSLLSPFPYRWGLAVGTVAGVVAAYWNHTTMLALPLANPRQLPRQLQVWLTEHGYALADANENMQIYRPRFWHTWLHGTIVVESLSDRLRLYSRSGTIKQLRQDLAKVLEEDQQ</sequence>
<dbReference type="KEGG" id="slw:BRW62_03830"/>
<feature type="transmembrane region" description="Helical" evidence="1">
    <location>
        <begin position="53"/>
        <end position="70"/>
    </location>
</feature>
<keyword evidence="1" id="KW-0472">Membrane</keyword>
<keyword evidence="1" id="KW-0812">Transmembrane</keyword>
<name>A0A2D2Q0N1_PARLV</name>
<accession>A0A2D2Q0N1</accession>
<dbReference type="OrthoDB" id="565351at2"/>
<keyword evidence="1" id="KW-1133">Transmembrane helix</keyword>
<evidence type="ECO:0000313" key="2">
    <source>
        <dbReference type="EMBL" id="ATS18019.1"/>
    </source>
</evidence>
<dbReference type="EMBL" id="CP018092">
    <property type="protein sequence ID" value="ATS18019.1"/>
    <property type="molecule type" value="Genomic_DNA"/>
</dbReference>
<dbReference type="RefSeq" id="WP_099798375.1">
    <property type="nucleotide sequence ID" value="NZ_CP018092.1"/>
</dbReference>
<reference evidence="3" key="2">
    <citation type="journal article" date="2022" name="Front. Microbiol.">
        <title>Comparative Genomic Analysis Revealed Distinct Molecular Components and Organization of CO2-Concentrating Mechanism in Thermophilic Cyanobacteria.</title>
        <authorList>
            <person name="Tang J."/>
            <person name="Zhou H."/>
            <person name="Yao D."/>
            <person name="Riaz S."/>
            <person name="You D."/>
            <person name="Klepacz-Smolka A."/>
            <person name="Daroch M."/>
        </authorList>
    </citation>
    <scope>NUCLEOTIDE SEQUENCE [LARGE SCALE GENOMIC DNA]</scope>
    <source>
        <strain evidence="3">PCC 6715</strain>
    </source>
</reference>
<feature type="transmembrane region" description="Helical" evidence="1">
    <location>
        <begin position="24"/>
        <end position="47"/>
    </location>
</feature>
<dbReference type="Proteomes" id="UP000231057">
    <property type="component" value="Chromosome"/>
</dbReference>
<organism evidence="2 3">
    <name type="scientific">Parathermosynechococcus lividus PCC 6715</name>
    <dbReference type="NCBI Taxonomy" id="1917166"/>
    <lineage>
        <taxon>Bacteria</taxon>
        <taxon>Bacillati</taxon>
        <taxon>Cyanobacteriota</taxon>
        <taxon>Cyanophyceae</taxon>
        <taxon>Acaryochloridales</taxon>
        <taxon>Thermosynechococcaceae</taxon>
        <taxon>Parathermosynechococcus</taxon>
    </lineage>
</organism>
<protein>
    <submittedName>
        <fullName evidence="2">Uncharacterized protein</fullName>
    </submittedName>
</protein>
<keyword evidence="3" id="KW-1185">Reference proteome</keyword>